<evidence type="ECO:0000256" key="9">
    <source>
        <dbReference type="ARBA" id="ARBA00023136"/>
    </source>
</evidence>
<evidence type="ECO:0000256" key="8">
    <source>
        <dbReference type="ARBA" id="ARBA00023098"/>
    </source>
</evidence>
<feature type="transmembrane region" description="Helical" evidence="12">
    <location>
        <begin position="7"/>
        <end position="26"/>
    </location>
</feature>
<dbReference type="Pfam" id="PF13091">
    <property type="entry name" value="PLDc_2"/>
    <property type="match status" value="2"/>
</dbReference>
<dbReference type="RefSeq" id="WP_035770742.1">
    <property type="nucleotide sequence ID" value="NZ_BAAACD010000030.1"/>
</dbReference>
<dbReference type="GO" id="GO:0005886">
    <property type="term" value="C:plasma membrane"/>
    <property type="evidence" value="ECO:0007669"/>
    <property type="project" value="UniProtKB-SubCell"/>
</dbReference>
<dbReference type="PANTHER" id="PTHR21248">
    <property type="entry name" value="CARDIOLIPIN SYNTHASE"/>
    <property type="match status" value="1"/>
</dbReference>
<dbReference type="HAMAP" id="MF_01916">
    <property type="entry name" value="Cardiolipin_synth_Cls"/>
    <property type="match status" value="1"/>
</dbReference>
<keyword evidence="5 12" id="KW-0812">Transmembrane</keyword>
<accession>A0A316M6A8</accession>
<dbReference type="InterPro" id="IPR025202">
    <property type="entry name" value="PLD-like_dom"/>
</dbReference>
<comment type="function">
    <text evidence="12">Catalyzes the reversible phosphatidyl group transfer from one phosphatidylglycerol molecule to another to form cardiolipin (CL) (diphosphatidylglycerol) and glycerol.</text>
</comment>
<evidence type="ECO:0000256" key="10">
    <source>
        <dbReference type="ARBA" id="ARBA00023209"/>
    </source>
</evidence>
<dbReference type="PROSITE" id="PS50035">
    <property type="entry name" value="PLD"/>
    <property type="match status" value="2"/>
</dbReference>
<evidence type="ECO:0000256" key="11">
    <source>
        <dbReference type="ARBA" id="ARBA00023264"/>
    </source>
</evidence>
<keyword evidence="2 12" id="KW-1003">Cell membrane</keyword>
<dbReference type="PANTHER" id="PTHR21248:SF22">
    <property type="entry name" value="PHOSPHOLIPASE D"/>
    <property type="match status" value="1"/>
</dbReference>
<keyword evidence="8 12" id="KW-0443">Lipid metabolism</keyword>
<keyword evidence="7 12" id="KW-1133">Transmembrane helix</keyword>
<evidence type="ECO:0000256" key="12">
    <source>
        <dbReference type="HAMAP-Rule" id="MF_01916"/>
    </source>
</evidence>
<dbReference type="Gene3D" id="3.30.870.10">
    <property type="entry name" value="Endonuclease Chain A"/>
    <property type="match status" value="2"/>
</dbReference>
<evidence type="ECO:0000256" key="13">
    <source>
        <dbReference type="NCBIfam" id="TIGR04265"/>
    </source>
</evidence>
<feature type="active site" evidence="12">
    <location>
        <position position="396"/>
    </location>
</feature>
<feature type="active site" evidence="12">
    <location>
        <position position="403"/>
    </location>
</feature>
<evidence type="ECO:0000256" key="6">
    <source>
        <dbReference type="ARBA" id="ARBA00022737"/>
    </source>
</evidence>
<dbReference type="AlphaFoldDB" id="A0A316M6A8"/>
<keyword evidence="11 12" id="KW-1208">Phospholipid metabolism</keyword>
<feature type="active site" evidence="12">
    <location>
        <position position="215"/>
    </location>
</feature>
<dbReference type="SUPFAM" id="SSF56024">
    <property type="entry name" value="Phospholipase D/nuclease"/>
    <property type="match status" value="2"/>
</dbReference>
<dbReference type="EC" id="2.7.8.-" evidence="12 13"/>
<dbReference type="CDD" id="cd09112">
    <property type="entry name" value="PLDc_CLS_2"/>
    <property type="match status" value="1"/>
</dbReference>
<dbReference type="EMBL" id="QAMZ01000029">
    <property type="protein sequence ID" value="PWL54032.1"/>
    <property type="molecule type" value="Genomic_DNA"/>
</dbReference>
<dbReference type="InterPro" id="IPR001736">
    <property type="entry name" value="PLipase_D/transphosphatidylase"/>
</dbReference>
<dbReference type="OrthoDB" id="9762009at2"/>
<dbReference type="GO" id="GO:0032049">
    <property type="term" value="P:cardiolipin biosynthetic process"/>
    <property type="evidence" value="ECO:0007669"/>
    <property type="project" value="UniProtKB-UniRule"/>
</dbReference>
<comment type="catalytic activity">
    <reaction evidence="12">
        <text>2 a 1,2-diacyl-sn-glycero-3-phospho-(1'-sn-glycerol) = a cardiolipin + glycerol</text>
        <dbReference type="Rhea" id="RHEA:31451"/>
        <dbReference type="ChEBI" id="CHEBI:17754"/>
        <dbReference type="ChEBI" id="CHEBI:62237"/>
        <dbReference type="ChEBI" id="CHEBI:64716"/>
    </reaction>
</comment>
<dbReference type="GO" id="GO:0008808">
    <property type="term" value="F:cardiolipin synthase activity"/>
    <property type="evidence" value="ECO:0007669"/>
    <property type="project" value="UniProtKB-UniRule"/>
</dbReference>
<keyword evidence="10 12" id="KW-0594">Phospholipid biosynthesis</keyword>
<evidence type="ECO:0000256" key="4">
    <source>
        <dbReference type="ARBA" id="ARBA00022679"/>
    </source>
</evidence>
<proteinExistence type="inferred from homology"/>
<feature type="active site" evidence="12">
    <location>
        <position position="213"/>
    </location>
</feature>
<protein>
    <recommendedName>
        <fullName evidence="12 13">Cardiolipin synthase</fullName>
        <shortName evidence="12">CL synthase</shortName>
        <ecNumber evidence="12 13">2.7.8.-</ecNumber>
    </recommendedName>
</protein>
<evidence type="ECO:0000313" key="14">
    <source>
        <dbReference type="EMBL" id="PWL54032.1"/>
    </source>
</evidence>
<dbReference type="NCBIfam" id="TIGR04265">
    <property type="entry name" value="bac_cardiolipin"/>
    <property type="match status" value="1"/>
</dbReference>
<dbReference type="GeneID" id="90543485"/>
<dbReference type="SMART" id="SM00155">
    <property type="entry name" value="PLDc"/>
    <property type="match status" value="2"/>
</dbReference>
<comment type="similarity">
    <text evidence="12">Belongs to the phospholipase D family. Cardiolipin synthase subfamily.</text>
</comment>
<evidence type="ECO:0000256" key="2">
    <source>
        <dbReference type="ARBA" id="ARBA00022475"/>
    </source>
</evidence>
<organism evidence="14 15">
    <name type="scientific">Clostridium cadaveris</name>
    <dbReference type="NCBI Taxonomy" id="1529"/>
    <lineage>
        <taxon>Bacteria</taxon>
        <taxon>Bacillati</taxon>
        <taxon>Bacillota</taxon>
        <taxon>Clostridia</taxon>
        <taxon>Eubacteriales</taxon>
        <taxon>Clostridiaceae</taxon>
        <taxon>Clostridium</taxon>
    </lineage>
</organism>
<sequence>MNLSLKSFFYSIWIINICILISIILLERKRPEKTMAWLLIFIVFPPLGLILYIFLGRNWKLHTLNKGLSRDMNALLEPVLKKSEDDDFKTLATLVANTSESPVFSNNEVSIFNNGVEKFEKLKSELMKATHHIHLEYYIVKDDDIGREIKDILIYKAKQGVKVRFIIDRVGSIKLPKSYINELRENGVVVAIYSYFLAPILKHINTQINYRNHRKIVIIDGKVGFLGGINIGDEYLNKGKLGYWRDTHMMIRGEAVLGLQAVFLDDFLTIEDANKDYSFYESDFEDYFPMPKNCGTSAMQLAVSGPNSPYSSIMQSILRLIYMAKDHIYIETPYFVPPESIIEALKVAALSGVKIKLIVPSVPDHITVFLASKTYLSELVDCGAEVYGYKNSGFLHSKTITIDGLISSLGTANMDIRSYELNYEINSIIYDSETTKLLDNDFFVDLENSRKMTSEEFNSSNKLQQMIESIARIFSAIL</sequence>
<dbReference type="InterPro" id="IPR027379">
    <property type="entry name" value="CLS_N"/>
</dbReference>
<keyword evidence="3 12" id="KW-0444">Lipid biosynthesis</keyword>
<evidence type="ECO:0000256" key="7">
    <source>
        <dbReference type="ARBA" id="ARBA00022989"/>
    </source>
</evidence>
<evidence type="ECO:0000256" key="5">
    <source>
        <dbReference type="ARBA" id="ARBA00022692"/>
    </source>
</evidence>
<feature type="active site" evidence="12">
    <location>
        <position position="398"/>
    </location>
</feature>
<name>A0A316M6A8_9CLOT</name>
<dbReference type="Proteomes" id="UP000246114">
    <property type="component" value="Unassembled WGS sequence"/>
</dbReference>
<evidence type="ECO:0000256" key="3">
    <source>
        <dbReference type="ARBA" id="ARBA00022516"/>
    </source>
</evidence>
<feature type="active site" evidence="12">
    <location>
        <position position="220"/>
    </location>
</feature>
<dbReference type="CDD" id="cd09110">
    <property type="entry name" value="PLDc_CLS_1"/>
    <property type="match status" value="1"/>
</dbReference>
<dbReference type="InterPro" id="IPR030874">
    <property type="entry name" value="Cardiolipin_synth_Firmi"/>
</dbReference>
<comment type="subcellular location">
    <subcellularLocation>
        <location evidence="1 12">Cell membrane</location>
        <topology evidence="1 12">Multi-pass membrane protein</topology>
    </subcellularLocation>
</comment>
<dbReference type="InterPro" id="IPR022924">
    <property type="entry name" value="Cardiolipin_synthase"/>
</dbReference>
<dbReference type="Pfam" id="PF13396">
    <property type="entry name" value="PLDc_N"/>
    <property type="match status" value="1"/>
</dbReference>
<evidence type="ECO:0000256" key="1">
    <source>
        <dbReference type="ARBA" id="ARBA00004651"/>
    </source>
</evidence>
<gene>
    <name evidence="14" type="primary">cls</name>
    <name evidence="14" type="ORF">DBY38_06445</name>
</gene>
<feature type="transmembrane region" description="Helical" evidence="12">
    <location>
        <begin position="35"/>
        <end position="55"/>
    </location>
</feature>
<keyword evidence="6" id="KW-0677">Repeat</keyword>
<evidence type="ECO:0000313" key="15">
    <source>
        <dbReference type="Proteomes" id="UP000246114"/>
    </source>
</evidence>
<comment type="caution">
    <text evidence="14">The sequence shown here is derived from an EMBL/GenBank/DDBJ whole genome shotgun (WGS) entry which is preliminary data.</text>
</comment>
<keyword evidence="9 12" id="KW-0472">Membrane</keyword>
<reference evidence="14 15" key="1">
    <citation type="submission" date="2018-03" db="EMBL/GenBank/DDBJ databases">
        <title>The uncultured portion of the human microbiome is neutrally assembled.</title>
        <authorList>
            <person name="Jeraldo P."/>
            <person name="Boardman L."/>
            <person name="White B.A."/>
            <person name="Nelson H."/>
            <person name="Goldenfeld N."/>
            <person name="Chia N."/>
        </authorList>
    </citation>
    <scope>NUCLEOTIDE SEQUENCE [LARGE SCALE GENOMIC DNA]</scope>
    <source>
        <strain evidence="14">CIM:MAG 903</strain>
    </source>
</reference>
<keyword evidence="4 12" id="KW-0808">Transferase</keyword>